<gene>
    <name evidence="1" type="ORF">P4S50_06975</name>
</gene>
<dbReference type="Proteomes" id="UP001222800">
    <property type="component" value="Chromosome"/>
</dbReference>
<reference evidence="1 2" key="1">
    <citation type="submission" date="2023-03" db="EMBL/GenBank/DDBJ databases">
        <title>Complete genome sequence of Tepidibacter sp. SWIR-1, isolated from a deep-sea hydrothermal vent.</title>
        <authorList>
            <person name="Li X."/>
        </authorList>
    </citation>
    <scope>NUCLEOTIDE SEQUENCE [LARGE SCALE GENOMIC DNA]</scope>
    <source>
        <strain evidence="1 2">SWIR-1</strain>
    </source>
</reference>
<evidence type="ECO:0000313" key="2">
    <source>
        <dbReference type="Proteomes" id="UP001222800"/>
    </source>
</evidence>
<evidence type="ECO:0000313" key="1">
    <source>
        <dbReference type="EMBL" id="WFD11813.1"/>
    </source>
</evidence>
<name>A0ABY8EFT5_9FIRM</name>
<accession>A0ABY8EFT5</accession>
<protein>
    <submittedName>
        <fullName evidence="1">STM4014 family protein</fullName>
    </submittedName>
</protein>
<proteinExistence type="predicted"/>
<keyword evidence="2" id="KW-1185">Reference proteome</keyword>
<dbReference type="EMBL" id="CP120733">
    <property type="protein sequence ID" value="WFD11813.1"/>
    <property type="molecule type" value="Genomic_DNA"/>
</dbReference>
<dbReference type="Gene3D" id="3.30.470.20">
    <property type="entry name" value="ATP-grasp fold, B domain"/>
    <property type="match status" value="1"/>
</dbReference>
<dbReference type="SUPFAM" id="SSF56059">
    <property type="entry name" value="Glutathione synthetase ATP-binding domain-like"/>
    <property type="match status" value="1"/>
</dbReference>
<sequence length="379" mass="44604">MNKQFLLIGDPKGKRLDVFINCLKNIDIHNYKIIKWNDVLEDISIIDNNLKENTILKVEPPEKDLEIYRGFLKKGINKGNLSKKEIEKIDFSEYPIVEPSQWYYGIQSTFMDIENLLKRNNHRNIFSMVDFNEALIMMDKEKTYELLSKNKNNFELPKRLKKYTSYEEFREDNFNKFLKCFIKLKYGSGSTGIIAYVNNPKIKEEKIYTSLNYKEVKGKKVFFGNYKVNCFKDKKVIKNMIDWVLENGAHIEMWIPKSTYNGYGFDTRAFVIDKKADYLISRLSKTPITNLHLKNKRMESEEFLKASELEVIKKASEGVMDIFNNSLYSGIDVVTSTGFKPYIIDVNPFGDLFHNLIDTKRNVYYKEIKTAIERIDNIK</sequence>
<dbReference type="NCBIfam" id="NF038074">
    <property type="entry name" value="fam_STM4014"/>
    <property type="match status" value="1"/>
</dbReference>
<dbReference type="InterPro" id="IPR047778">
    <property type="entry name" value="STM4014-like"/>
</dbReference>
<dbReference type="RefSeq" id="WP_277733994.1">
    <property type="nucleotide sequence ID" value="NZ_CP120733.1"/>
</dbReference>
<organism evidence="1 2">
    <name type="scientific">Tepidibacter hydrothermalis</name>
    <dbReference type="NCBI Taxonomy" id="3036126"/>
    <lineage>
        <taxon>Bacteria</taxon>
        <taxon>Bacillati</taxon>
        <taxon>Bacillota</taxon>
        <taxon>Clostridia</taxon>
        <taxon>Peptostreptococcales</taxon>
        <taxon>Peptostreptococcaceae</taxon>
        <taxon>Tepidibacter</taxon>
    </lineage>
</organism>